<dbReference type="EMBL" id="KQ419380">
    <property type="protein sequence ID" value="KOF83764.1"/>
    <property type="molecule type" value="Genomic_DNA"/>
</dbReference>
<feature type="region of interest" description="Disordered" evidence="1">
    <location>
        <begin position="1"/>
        <end position="27"/>
    </location>
</feature>
<protein>
    <submittedName>
        <fullName evidence="2">Uncharacterized protein</fullName>
    </submittedName>
</protein>
<proteinExistence type="predicted"/>
<evidence type="ECO:0000313" key="2">
    <source>
        <dbReference type="EMBL" id="KOF83764.1"/>
    </source>
</evidence>
<dbReference type="AlphaFoldDB" id="A0A0L8H3X8"/>
<organism evidence="2">
    <name type="scientific">Octopus bimaculoides</name>
    <name type="common">California two-spotted octopus</name>
    <dbReference type="NCBI Taxonomy" id="37653"/>
    <lineage>
        <taxon>Eukaryota</taxon>
        <taxon>Metazoa</taxon>
        <taxon>Spiralia</taxon>
        <taxon>Lophotrochozoa</taxon>
        <taxon>Mollusca</taxon>
        <taxon>Cephalopoda</taxon>
        <taxon>Coleoidea</taxon>
        <taxon>Octopodiformes</taxon>
        <taxon>Octopoda</taxon>
        <taxon>Incirrata</taxon>
        <taxon>Octopodidae</taxon>
        <taxon>Octopus</taxon>
    </lineage>
</organism>
<gene>
    <name evidence="2" type="ORF">OCBIM_22023252mg</name>
</gene>
<accession>A0A0L8H3X8</accession>
<name>A0A0L8H3X8_OCTBM</name>
<sequence>MRNNRHTTTSFKSTANSKLYHPEGTTLINTNPHQVKFVLQRKTFGFNVRKNFDQRQ</sequence>
<feature type="compositionally biased region" description="Polar residues" evidence="1">
    <location>
        <begin position="1"/>
        <end position="17"/>
    </location>
</feature>
<reference evidence="2" key="1">
    <citation type="submission" date="2015-07" db="EMBL/GenBank/DDBJ databases">
        <title>MeaNS - Measles Nucleotide Surveillance Program.</title>
        <authorList>
            <person name="Tran T."/>
            <person name="Druce J."/>
        </authorList>
    </citation>
    <scope>NUCLEOTIDE SEQUENCE</scope>
    <source>
        <strain evidence="2">UCB-OBI-ISO-001</strain>
        <tissue evidence="2">Gonad</tissue>
    </source>
</reference>
<evidence type="ECO:0000256" key="1">
    <source>
        <dbReference type="SAM" id="MobiDB-lite"/>
    </source>
</evidence>